<dbReference type="EMBL" id="JABMKX010000006">
    <property type="protein sequence ID" value="NQX46011.1"/>
    <property type="molecule type" value="Genomic_DNA"/>
</dbReference>
<dbReference type="PANTHER" id="PTHR38479">
    <property type="entry name" value="LMO0824 PROTEIN"/>
    <property type="match status" value="1"/>
</dbReference>
<proteinExistence type="predicted"/>
<accession>A0ABX2DRG0</accession>
<gene>
    <name evidence="1" type="ORF">HQN87_11775</name>
</gene>
<dbReference type="PANTHER" id="PTHR38479:SF2">
    <property type="entry name" value="WINGED HELIX DNA-BINDING DOMAIN-CONTAINING PROTEIN"/>
    <property type="match status" value="1"/>
</dbReference>
<keyword evidence="2" id="KW-1185">Reference proteome</keyword>
<dbReference type="Proteomes" id="UP000711047">
    <property type="component" value="Unassembled WGS sequence"/>
</dbReference>
<dbReference type="InterPro" id="IPR009351">
    <property type="entry name" value="AlkZ-like"/>
</dbReference>
<evidence type="ECO:0000313" key="1">
    <source>
        <dbReference type="EMBL" id="NQX46011.1"/>
    </source>
</evidence>
<keyword evidence="1" id="KW-0238">DNA-binding</keyword>
<evidence type="ECO:0000313" key="2">
    <source>
        <dbReference type="Proteomes" id="UP000711047"/>
    </source>
</evidence>
<name>A0ABX2DRG0_9BACL</name>
<dbReference type="GO" id="GO:0003677">
    <property type="term" value="F:DNA binding"/>
    <property type="evidence" value="ECO:0007669"/>
    <property type="project" value="UniProtKB-KW"/>
</dbReference>
<dbReference type="Pfam" id="PF06224">
    <property type="entry name" value="AlkZ-like"/>
    <property type="match status" value="1"/>
</dbReference>
<sequence length="371" mass="41136">MTVTIQHIAGQRLVRQRIQGSGSAPLQPGEVVRLFGAMQAQDYMQAVWAVGLRTPSAGLPQVEQAIKGRQLLLTWTLRGTLHFVPPENAKWMLQLCAPRILRQAASRLTQLGLDDKKLERCRKIIYHALKGGRQLPRPELLKLLEEQGMDTTGQRGYHILWHSAYNGLICFGPRSGKQQTFVLLDEWVEHSRELSFEESLAELAGTYFTAHGPATVQDFAWWAGLTLTDARAGLEAVRSRLQAEMVDGSEYWQPLSDPASAALPAARAGVHLLAGFDEFILGYKDRSAVLEPETAPLIVPGNNGIFLPIVVVDGRVAGTWKRTIKTKGVELQISTFAPLDLLAQEGVRQAAERYAAFLNLPLTRLEYLEVT</sequence>
<comment type="caution">
    <text evidence="1">The sequence shown here is derived from an EMBL/GenBank/DDBJ whole genome shotgun (WGS) entry which is preliminary data.</text>
</comment>
<protein>
    <submittedName>
        <fullName evidence="1">Winged helix DNA-binding domain-containing protein</fullName>
    </submittedName>
</protein>
<reference evidence="1 2" key="1">
    <citation type="submission" date="2020-05" db="EMBL/GenBank/DDBJ databases">
        <title>Paenibacillus glebae, sp. nov., Paenibacillus humi sp. nov., Paenibacillus pedi sp. nov., Paenibacillus terrestris sp. nov. and Paenibacillus terricola sp. nov., isolated from a forest top soil sample.</title>
        <authorList>
            <person name="Qi S."/>
            <person name="Carlier A."/>
            <person name="Cnockaert M."/>
            <person name="Vandamme P."/>
        </authorList>
    </citation>
    <scope>NUCLEOTIDE SEQUENCE [LARGE SCALE GENOMIC DNA]</scope>
    <source>
        <strain evidence="1 2">LMG 29502</strain>
    </source>
</reference>
<organism evidence="1 2">
    <name type="scientific">Paenibacillus tritici</name>
    <dbReference type="NCBI Taxonomy" id="1873425"/>
    <lineage>
        <taxon>Bacteria</taxon>
        <taxon>Bacillati</taxon>
        <taxon>Bacillota</taxon>
        <taxon>Bacilli</taxon>
        <taxon>Bacillales</taxon>
        <taxon>Paenibacillaceae</taxon>
        <taxon>Paenibacillus</taxon>
    </lineage>
</organism>